<sequence length="116" mass="12873">MYLPKLPTRQQSGTQRAGKWRGEGKAWLDFFLTCFRSGQLGWAKGGSCAGRALLPEQWITAWTAVHACTYVPRPESELRVVTVTGSRGHGGQSVIGRYRRCRNLFYDHAGGPTSES</sequence>
<dbReference type="AlphaFoldDB" id="A0A4C1Z234"/>
<organism evidence="1 2">
    <name type="scientific">Eumeta variegata</name>
    <name type="common">Bagworm moth</name>
    <name type="synonym">Eumeta japonica</name>
    <dbReference type="NCBI Taxonomy" id="151549"/>
    <lineage>
        <taxon>Eukaryota</taxon>
        <taxon>Metazoa</taxon>
        <taxon>Ecdysozoa</taxon>
        <taxon>Arthropoda</taxon>
        <taxon>Hexapoda</taxon>
        <taxon>Insecta</taxon>
        <taxon>Pterygota</taxon>
        <taxon>Neoptera</taxon>
        <taxon>Endopterygota</taxon>
        <taxon>Lepidoptera</taxon>
        <taxon>Glossata</taxon>
        <taxon>Ditrysia</taxon>
        <taxon>Tineoidea</taxon>
        <taxon>Psychidae</taxon>
        <taxon>Oiketicinae</taxon>
        <taxon>Eumeta</taxon>
    </lineage>
</organism>
<protein>
    <submittedName>
        <fullName evidence="1">Uncharacterized protein</fullName>
    </submittedName>
</protein>
<evidence type="ECO:0000313" key="2">
    <source>
        <dbReference type="Proteomes" id="UP000299102"/>
    </source>
</evidence>
<reference evidence="1 2" key="1">
    <citation type="journal article" date="2019" name="Commun. Biol.">
        <title>The bagworm genome reveals a unique fibroin gene that provides high tensile strength.</title>
        <authorList>
            <person name="Kono N."/>
            <person name="Nakamura H."/>
            <person name="Ohtoshi R."/>
            <person name="Tomita M."/>
            <person name="Numata K."/>
            <person name="Arakawa K."/>
        </authorList>
    </citation>
    <scope>NUCLEOTIDE SEQUENCE [LARGE SCALE GENOMIC DNA]</scope>
</reference>
<evidence type="ECO:0000313" key="1">
    <source>
        <dbReference type="EMBL" id="GBP81243.1"/>
    </source>
</evidence>
<dbReference type="Proteomes" id="UP000299102">
    <property type="component" value="Unassembled WGS sequence"/>
</dbReference>
<comment type="caution">
    <text evidence="1">The sequence shown here is derived from an EMBL/GenBank/DDBJ whole genome shotgun (WGS) entry which is preliminary data.</text>
</comment>
<dbReference type="EMBL" id="BGZK01001502">
    <property type="protein sequence ID" value="GBP81243.1"/>
    <property type="molecule type" value="Genomic_DNA"/>
</dbReference>
<name>A0A4C1Z234_EUMVA</name>
<gene>
    <name evidence="1" type="ORF">EVAR_61449_1</name>
</gene>
<keyword evidence="2" id="KW-1185">Reference proteome</keyword>
<proteinExistence type="predicted"/>
<accession>A0A4C1Z234</accession>